<dbReference type="Pfam" id="PF01978">
    <property type="entry name" value="TrmB"/>
    <property type="match status" value="1"/>
</dbReference>
<dbReference type="InterPro" id="IPR051797">
    <property type="entry name" value="TrmB-like"/>
</dbReference>
<protein>
    <submittedName>
        <fullName evidence="4">TrmB family transcriptional regulator</fullName>
    </submittedName>
</protein>
<gene>
    <name evidence="4" type="ORF">EGH23_19875</name>
</gene>
<dbReference type="InterPro" id="IPR036390">
    <property type="entry name" value="WH_DNA-bd_sf"/>
</dbReference>
<comment type="similarity">
    <text evidence="1">Belongs to the transcriptional regulator TrmB family.</text>
</comment>
<proteinExistence type="inferred from homology"/>
<accession>A0AAW4PGT1</accession>
<evidence type="ECO:0000256" key="1">
    <source>
        <dbReference type="ARBA" id="ARBA00007287"/>
    </source>
</evidence>
<dbReference type="PANTHER" id="PTHR34293:SF1">
    <property type="entry name" value="HTH-TYPE TRANSCRIPTIONAL REGULATOR TRMBL2"/>
    <property type="match status" value="1"/>
</dbReference>
<dbReference type="InterPro" id="IPR036388">
    <property type="entry name" value="WH-like_DNA-bd_sf"/>
</dbReference>
<name>A0AAW4PGT1_9EURY</name>
<feature type="domain" description="Transcription regulator TrmB C-terminal" evidence="3">
    <location>
        <begin position="119"/>
        <end position="181"/>
    </location>
</feature>
<dbReference type="PANTHER" id="PTHR34293">
    <property type="entry name" value="HTH-TYPE TRANSCRIPTIONAL REGULATOR TRMBL2"/>
    <property type="match status" value="1"/>
</dbReference>
<dbReference type="SUPFAM" id="SSF46785">
    <property type="entry name" value="Winged helix' DNA-binding domain"/>
    <property type="match status" value="1"/>
</dbReference>
<sequence length="274" mass="30231">MDKIANREHAVELLQQLGLKEYEAKAFVALSRLPRGTAKEISDVSEVPRTRVYDAVRVLETKGLVEIQHSNPQVFRAVAIDEAIGTLRNEYDDRVETLRQTLQGLDPAVSDEESEVTHEVWALAGEAGITSRTAQLIDEADSEVVIVLGHRNVFTDDLADRLQQARRRGVDVIIGTVSEELRDRVVEALPETKVFVSELEWLTHSALPDDDTEIGRLLLADREAILVSSFHRAASGGQTKEEAVFGRGFDNGLVAIVRRILATGLLSSAKADDD</sequence>
<dbReference type="InterPro" id="IPR021586">
    <property type="entry name" value="Tscrpt_reg_TrmB_C"/>
</dbReference>
<dbReference type="RefSeq" id="WP_220581730.1">
    <property type="nucleotide sequence ID" value="NZ_RKLT01000015.1"/>
</dbReference>
<evidence type="ECO:0000313" key="5">
    <source>
        <dbReference type="Proteomes" id="UP001430455"/>
    </source>
</evidence>
<reference evidence="4 5" key="1">
    <citation type="submission" date="2021-06" db="EMBL/GenBank/DDBJ databases">
        <title>Halomicroarcula sp. a new haloarchaeum isolated from saline soil.</title>
        <authorList>
            <person name="Duran-Viseras A."/>
            <person name="Sanchez-Porro C."/>
            <person name="Ventosa A."/>
        </authorList>
    </citation>
    <scope>NUCLEOTIDE SEQUENCE [LARGE SCALE GENOMIC DNA]</scope>
    <source>
        <strain evidence="4 5">F27</strain>
    </source>
</reference>
<dbReference type="InterPro" id="IPR002831">
    <property type="entry name" value="Tscrpt_reg_TrmB_N"/>
</dbReference>
<keyword evidence="5" id="KW-1185">Reference proteome</keyword>
<comment type="caution">
    <text evidence="4">The sequence shown here is derived from an EMBL/GenBank/DDBJ whole genome shotgun (WGS) entry which is preliminary data.</text>
</comment>
<organism evidence="4 5">
    <name type="scientific">Haloarcula nitratireducens</name>
    <dbReference type="NCBI Taxonomy" id="2487749"/>
    <lineage>
        <taxon>Archaea</taxon>
        <taxon>Methanobacteriati</taxon>
        <taxon>Methanobacteriota</taxon>
        <taxon>Stenosarchaea group</taxon>
        <taxon>Halobacteria</taxon>
        <taxon>Halobacteriales</taxon>
        <taxon>Haloarculaceae</taxon>
        <taxon>Haloarcula</taxon>
    </lineage>
</organism>
<evidence type="ECO:0000259" key="2">
    <source>
        <dbReference type="Pfam" id="PF01978"/>
    </source>
</evidence>
<dbReference type="Gene3D" id="1.10.10.10">
    <property type="entry name" value="Winged helix-like DNA-binding domain superfamily/Winged helix DNA-binding domain"/>
    <property type="match status" value="1"/>
</dbReference>
<dbReference type="AlphaFoldDB" id="A0AAW4PGT1"/>
<evidence type="ECO:0000313" key="4">
    <source>
        <dbReference type="EMBL" id="MBX0297139.1"/>
    </source>
</evidence>
<dbReference type="EMBL" id="RKLT01000015">
    <property type="protein sequence ID" value="MBX0297139.1"/>
    <property type="molecule type" value="Genomic_DNA"/>
</dbReference>
<dbReference type="Proteomes" id="UP001430455">
    <property type="component" value="Unassembled WGS sequence"/>
</dbReference>
<evidence type="ECO:0000259" key="3">
    <source>
        <dbReference type="Pfam" id="PF11495"/>
    </source>
</evidence>
<feature type="domain" description="Transcription regulator TrmB N-terminal" evidence="2">
    <location>
        <begin position="14"/>
        <end position="79"/>
    </location>
</feature>
<dbReference type="Pfam" id="PF11495">
    <property type="entry name" value="Regulator_TrmB"/>
    <property type="match status" value="1"/>
</dbReference>